<dbReference type="EnsemblMetazoa" id="CLYHEMT002770.1">
    <property type="protein sequence ID" value="CLYHEMP002770.1"/>
    <property type="gene ID" value="CLYHEMG002770"/>
</dbReference>
<dbReference type="SUPFAM" id="SSF52087">
    <property type="entry name" value="CRAL/TRIO domain"/>
    <property type="match status" value="1"/>
</dbReference>
<feature type="compositionally biased region" description="Low complexity" evidence="1">
    <location>
        <begin position="132"/>
        <end position="142"/>
    </location>
</feature>
<feature type="region of interest" description="Disordered" evidence="1">
    <location>
        <begin position="391"/>
        <end position="425"/>
    </location>
</feature>
<feature type="region of interest" description="Disordered" evidence="1">
    <location>
        <begin position="120"/>
        <end position="142"/>
    </location>
</feature>
<protein>
    <recommendedName>
        <fullName evidence="2">CRAL-TRIO domain-containing protein</fullName>
    </recommendedName>
</protein>
<feature type="compositionally biased region" description="Polar residues" evidence="1">
    <location>
        <begin position="311"/>
        <end position="324"/>
    </location>
</feature>
<name>A0A7M5UM90_9CNID</name>
<evidence type="ECO:0000256" key="1">
    <source>
        <dbReference type="SAM" id="MobiDB-lite"/>
    </source>
</evidence>
<dbReference type="CDD" id="cd00170">
    <property type="entry name" value="SEC14"/>
    <property type="match status" value="1"/>
</dbReference>
<reference evidence="3" key="1">
    <citation type="submission" date="2021-01" db="UniProtKB">
        <authorList>
            <consortium name="EnsemblMetazoa"/>
        </authorList>
    </citation>
    <scope>IDENTIFICATION</scope>
</reference>
<feature type="compositionally biased region" description="Low complexity" evidence="1">
    <location>
        <begin position="413"/>
        <end position="425"/>
    </location>
</feature>
<dbReference type="Proteomes" id="UP000594262">
    <property type="component" value="Unplaced"/>
</dbReference>
<organism evidence="3 4">
    <name type="scientific">Clytia hemisphaerica</name>
    <dbReference type="NCBI Taxonomy" id="252671"/>
    <lineage>
        <taxon>Eukaryota</taxon>
        <taxon>Metazoa</taxon>
        <taxon>Cnidaria</taxon>
        <taxon>Hydrozoa</taxon>
        <taxon>Hydroidolina</taxon>
        <taxon>Leptothecata</taxon>
        <taxon>Obeliida</taxon>
        <taxon>Clytiidae</taxon>
        <taxon>Clytia</taxon>
    </lineage>
</organism>
<dbReference type="Pfam" id="PF13716">
    <property type="entry name" value="CRAL_TRIO_2"/>
    <property type="match status" value="1"/>
</dbReference>
<evidence type="ECO:0000313" key="4">
    <source>
        <dbReference type="Proteomes" id="UP000594262"/>
    </source>
</evidence>
<dbReference type="AlphaFoldDB" id="A0A7M5UM90"/>
<dbReference type="InterPro" id="IPR036865">
    <property type="entry name" value="CRAL-TRIO_dom_sf"/>
</dbReference>
<sequence>MTTVDSSVSCTFSDALYVTADDDKSSKEDASSEYFTANTHQSTSIDDSGLSCTPPYGCLLSSGTIDTDLLEETLEGEILSDFLSPARDEREEIINDEKERKSSANSNSFIIVSTSHMRHKSSSSSFNETRSGRSSRCSESISSQFNVDPNDDFFVEQPSMEYEDAFVPCAQSSPTKAEQKEREKIFIRELSFDELQDVKGVDLMAPVFLAVTNDADDNVYDLQRKCKSIEDLCSVINQEMNDLEDSRKRSKSAFNIPRHRIHKLSPLFMADEENSKTELDFDTSLDGAKDRLASLNTSLKSHLSYEDVNRLPSSPGNQSYNASTDFEMPNDEDCLPSPSAFSFSKVDNINESELKHEDFKFNTNVPDLIRSPERVQGSNCGFWEYPYGSPTSPPPSINTKSPVNEIRSPGLNTSPQSSQPSSSTSDRFVVVNVAGQQRIVDMKLIEDYLKILTHGGHHTVAGERRVIVVFNAYYLPKRNIPKYNIVMEQLFYYCVHAVDLMVMDSYEIVFFNSAMNGTNIPSRQLIKQCYDMIQYRLKKNLQNIYFVHPSLLLKTVLKFTHFFVSAKFARKMHYVKNLKALKSYLPLEYIFVSSEIQQLERKFT</sequence>
<dbReference type="InterPro" id="IPR001251">
    <property type="entry name" value="CRAL-TRIO_dom"/>
</dbReference>
<feature type="domain" description="CRAL-TRIO" evidence="2">
    <location>
        <begin position="464"/>
        <end position="588"/>
    </location>
</feature>
<accession>A0A7M5UM90</accession>
<evidence type="ECO:0000259" key="2">
    <source>
        <dbReference type="Pfam" id="PF13716"/>
    </source>
</evidence>
<dbReference type="RefSeq" id="XP_066930420.1">
    <property type="nucleotide sequence ID" value="XM_067074319.1"/>
</dbReference>
<proteinExistence type="predicted"/>
<keyword evidence="4" id="KW-1185">Reference proteome</keyword>
<dbReference type="Gene3D" id="3.40.525.10">
    <property type="entry name" value="CRAL-TRIO lipid binding domain"/>
    <property type="match status" value="1"/>
</dbReference>
<dbReference type="OrthoDB" id="19923at2759"/>
<dbReference type="GeneID" id="136817969"/>
<evidence type="ECO:0000313" key="3">
    <source>
        <dbReference type="EnsemblMetazoa" id="CLYHEMP002770.1"/>
    </source>
</evidence>
<feature type="region of interest" description="Disordered" evidence="1">
    <location>
        <begin position="307"/>
        <end position="327"/>
    </location>
</feature>